<reference evidence="1" key="1">
    <citation type="journal article" date="2021" name="bioRxiv">
        <title>Whole Genome Assembly and Annotation of Northern Wild Rice, Zizania palustris L., Supports a Whole Genome Duplication in the Zizania Genus.</title>
        <authorList>
            <person name="Haas M."/>
            <person name="Kono T."/>
            <person name="Macchietto M."/>
            <person name="Millas R."/>
            <person name="McGilp L."/>
            <person name="Shao M."/>
            <person name="Duquette J."/>
            <person name="Hirsch C.N."/>
            <person name="Kimball J."/>
        </authorList>
    </citation>
    <scope>NUCLEOTIDE SEQUENCE</scope>
    <source>
        <tissue evidence="1">Fresh leaf tissue</tissue>
    </source>
</reference>
<comment type="caution">
    <text evidence="1">The sequence shown here is derived from an EMBL/GenBank/DDBJ whole genome shotgun (WGS) entry which is preliminary data.</text>
</comment>
<protein>
    <submittedName>
        <fullName evidence="1">Uncharacterized protein</fullName>
    </submittedName>
</protein>
<dbReference type="Proteomes" id="UP000729402">
    <property type="component" value="Unassembled WGS sequence"/>
</dbReference>
<evidence type="ECO:0000313" key="2">
    <source>
        <dbReference type="Proteomes" id="UP000729402"/>
    </source>
</evidence>
<reference evidence="1" key="2">
    <citation type="submission" date="2021-02" db="EMBL/GenBank/DDBJ databases">
        <authorList>
            <person name="Kimball J.A."/>
            <person name="Haas M.W."/>
            <person name="Macchietto M."/>
            <person name="Kono T."/>
            <person name="Duquette J."/>
            <person name="Shao M."/>
        </authorList>
    </citation>
    <scope>NUCLEOTIDE SEQUENCE</scope>
    <source>
        <tissue evidence="1">Fresh leaf tissue</tissue>
    </source>
</reference>
<organism evidence="1 2">
    <name type="scientific">Zizania palustris</name>
    <name type="common">Northern wild rice</name>
    <dbReference type="NCBI Taxonomy" id="103762"/>
    <lineage>
        <taxon>Eukaryota</taxon>
        <taxon>Viridiplantae</taxon>
        <taxon>Streptophyta</taxon>
        <taxon>Embryophyta</taxon>
        <taxon>Tracheophyta</taxon>
        <taxon>Spermatophyta</taxon>
        <taxon>Magnoliopsida</taxon>
        <taxon>Liliopsida</taxon>
        <taxon>Poales</taxon>
        <taxon>Poaceae</taxon>
        <taxon>BOP clade</taxon>
        <taxon>Oryzoideae</taxon>
        <taxon>Oryzeae</taxon>
        <taxon>Zizaniinae</taxon>
        <taxon>Zizania</taxon>
    </lineage>
</organism>
<dbReference type="AlphaFoldDB" id="A0A8J5QV02"/>
<keyword evidence="2" id="KW-1185">Reference proteome</keyword>
<proteinExistence type="predicted"/>
<dbReference type="EMBL" id="JAAALK010000953">
    <property type="protein sequence ID" value="KAG8043490.1"/>
    <property type="molecule type" value="Genomic_DNA"/>
</dbReference>
<name>A0A8J5QV02_ZIZPA</name>
<accession>A0A8J5QV02</accession>
<gene>
    <name evidence="1" type="ORF">GUJ93_ZPchr0458g22433</name>
</gene>
<sequence>MRAIQVDPKGRCGPWILVGWFLRGLAWALQGNAGAVWATVWSRNQPAKSRGFGLLAERLVRFDPDRGTSV</sequence>
<evidence type="ECO:0000313" key="1">
    <source>
        <dbReference type="EMBL" id="KAG8043490.1"/>
    </source>
</evidence>